<dbReference type="EMBL" id="CM026431">
    <property type="protein sequence ID" value="KAG0558555.1"/>
    <property type="molecule type" value="Genomic_DNA"/>
</dbReference>
<organism evidence="2 3">
    <name type="scientific">Ceratodon purpureus</name>
    <name type="common">Fire moss</name>
    <name type="synonym">Dicranum purpureum</name>
    <dbReference type="NCBI Taxonomy" id="3225"/>
    <lineage>
        <taxon>Eukaryota</taxon>
        <taxon>Viridiplantae</taxon>
        <taxon>Streptophyta</taxon>
        <taxon>Embryophyta</taxon>
        <taxon>Bryophyta</taxon>
        <taxon>Bryophytina</taxon>
        <taxon>Bryopsida</taxon>
        <taxon>Dicranidae</taxon>
        <taxon>Pseudoditrichales</taxon>
        <taxon>Ditrichaceae</taxon>
        <taxon>Ceratodon</taxon>
    </lineage>
</organism>
<proteinExistence type="predicted"/>
<dbReference type="Proteomes" id="UP000822688">
    <property type="component" value="Chromosome 10"/>
</dbReference>
<gene>
    <name evidence="2" type="ORF">KC19_10G037200</name>
</gene>
<keyword evidence="3" id="KW-1185">Reference proteome</keyword>
<accession>A0A8T0GIZ5</accession>
<dbReference type="AlphaFoldDB" id="A0A8T0GIZ5"/>
<name>A0A8T0GIZ5_CERPU</name>
<evidence type="ECO:0000313" key="3">
    <source>
        <dbReference type="Proteomes" id="UP000822688"/>
    </source>
</evidence>
<sequence length="46" mass="5223">MLHSNRTTLKHVPDVSSPEFDAHHKGFKNRRLFWNGDEGRGCDAAS</sequence>
<reference evidence="2" key="1">
    <citation type="submission" date="2020-06" db="EMBL/GenBank/DDBJ databases">
        <title>WGS assembly of Ceratodon purpureus strain R40.</title>
        <authorList>
            <person name="Carey S.B."/>
            <person name="Jenkins J."/>
            <person name="Shu S."/>
            <person name="Lovell J.T."/>
            <person name="Sreedasyam A."/>
            <person name="Maumus F."/>
            <person name="Tiley G.P."/>
            <person name="Fernandez-Pozo N."/>
            <person name="Barry K."/>
            <person name="Chen C."/>
            <person name="Wang M."/>
            <person name="Lipzen A."/>
            <person name="Daum C."/>
            <person name="Saski C.A."/>
            <person name="Payton A.C."/>
            <person name="Mcbreen J.C."/>
            <person name="Conrad R.E."/>
            <person name="Kollar L.M."/>
            <person name="Olsson S."/>
            <person name="Huttunen S."/>
            <person name="Landis J.B."/>
            <person name="Wickett N.J."/>
            <person name="Johnson M.G."/>
            <person name="Rensing S.A."/>
            <person name="Grimwood J."/>
            <person name="Schmutz J."/>
            <person name="Mcdaniel S.F."/>
        </authorList>
    </citation>
    <scope>NUCLEOTIDE SEQUENCE</scope>
    <source>
        <strain evidence="2">R40</strain>
    </source>
</reference>
<evidence type="ECO:0000256" key="1">
    <source>
        <dbReference type="SAM" id="MobiDB-lite"/>
    </source>
</evidence>
<evidence type="ECO:0000313" key="2">
    <source>
        <dbReference type="EMBL" id="KAG0558555.1"/>
    </source>
</evidence>
<protein>
    <submittedName>
        <fullName evidence="2">Uncharacterized protein</fullName>
    </submittedName>
</protein>
<comment type="caution">
    <text evidence="2">The sequence shown here is derived from an EMBL/GenBank/DDBJ whole genome shotgun (WGS) entry which is preliminary data.</text>
</comment>
<feature type="region of interest" description="Disordered" evidence="1">
    <location>
        <begin position="1"/>
        <end position="21"/>
    </location>
</feature>